<keyword evidence="1" id="KW-0472">Membrane</keyword>
<organism evidence="2 3">
    <name type="scientific">Gordonia phosphorivorans</name>
    <dbReference type="NCBI Taxonomy" id="1056982"/>
    <lineage>
        <taxon>Bacteria</taxon>
        <taxon>Bacillati</taxon>
        <taxon>Actinomycetota</taxon>
        <taxon>Actinomycetes</taxon>
        <taxon>Mycobacteriales</taxon>
        <taxon>Gordoniaceae</taxon>
        <taxon>Gordonia</taxon>
    </lineage>
</organism>
<evidence type="ECO:0000313" key="2">
    <source>
        <dbReference type="EMBL" id="MFC0315434.1"/>
    </source>
</evidence>
<dbReference type="RefSeq" id="WP_382364121.1">
    <property type="nucleotide sequence ID" value="NZ_JBHLWV010000020.1"/>
</dbReference>
<keyword evidence="1" id="KW-1133">Transmembrane helix</keyword>
<protein>
    <submittedName>
        <fullName evidence="2">DUF6676 family protein</fullName>
    </submittedName>
</protein>
<gene>
    <name evidence="2" type="ORF">ACFFJD_11300</name>
</gene>
<keyword evidence="1" id="KW-0812">Transmembrane</keyword>
<comment type="caution">
    <text evidence="2">The sequence shown here is derived from an EMBL/GenBank/DDBJ whole genome shotgun (WGS) entry which is preliminary data.</text>
</comment>
<dbReference type="Proteomes" id="UP001589783">
    <property type="component" value="Unassembled WGS sequence"/>
</dbReference>
<feature type="transmembrane region" description="Helical" evidence="1">
    <location>
        <begin position="142"/>
        <end position="164"/>
    </location>
</feature>
<keyword evidence="3" id="KW-1185">Reference proteome</keyword>
<reference evidence="2 3" key="1">
    <citation type="submission" date="2024-09" db="EMBL/GenBank/DDBJ databases">
        <authorList>
            <person name="Sun Q."/>
            <person name="Mori K."/>
        </authorList>
    </citation>
    <scope>NUCLEOTIDE SEQUENCE [LARGE SCALE GENOMIC DNA]</scope>
    <source>
        <strain evidence="2 3">CCM 7957</strain>
    </source>
</reference>
<sequence>MTSAPVTFVLAAPIDTTAQWADLDLPAIATALESTGVYAPADQVAELEQVVDNAAADGHDLQIVVLEASYSPFTVYRDIATELQSQVGGTVLVIGPSGMGTASSEFSRVQLEDGTGEVKAGTSPAVAAQQIYDRATEPHLDWTVLTIVLIVLVALCAVGARIAMVRRRS</sequence>
<evidence type="ECO:0000256" key="1">
    <source>
        <dbReference type="SAM" id="Phobius"/>
    </source>
</evidence>
<evidence type="ECO:0000313" key="3">
    <source>
        <dbReference type="Proteomes" id="UP001589783"/>
    </source>
</evidence>
<accession>A0ABV6HA21</accession>
<proteinExistence type="predicted"/>
<dbReference type="InterPro" id="IPR046498">
    <property type="entry name" value="Rv1476-like"/>
</dbReference>
<dbReference type="EMBL" id="JBHLWV010000020">
    <property type="protein sequence ID" value="MFC0315434.1"/>
    <property type="molecule type" value="Genomic_DNA"/>
</dbReference>
<name>A0ABV6HA21_9ACTN</name>
<dbReference type="Pfam" id="PF20381">
    <property type="entry name" value="Rv1476"/>
    <property type="match status" value="1"/>
</dbReference>